<dbReference type="GO" id="GO:0006935">
    <property type="term" value="P:chemotaxis"/>
    <property type="evidence" value="ECO:0007669"/>
    <property type="project" value="UniProtKB-UniRule"/>
</dbReference>
<dbReference type="Gene3D" id="3.40.50.180">
    <property type="entry name" value="Methylesterase CheB, C-terminal domain"/>
    <property type="match status" value="1"/>
</dbReference>
<evidence type="ECO:0000256" key="6">
    <source>
        <dbReference type="PROSITE-ProRule" id="PRU00050"/>
    </source>
</evidence>
<comment type="function">
    <text evidence="5">Involved in chemotaxis. Part of a chemotaxis signal transduction system that modulates chemotaxis in response to various stimuli. Catalyzes the demethylation of specific methylglutamate residues introduced into the chemoreceptors (methyl-accepting chemotaxis proteins or MCP) by CheR. Also mediates the irreversible deamidation of specific glutamine residues to glutamic acid.</text>
</comment>
<reference evidence="11 12" key="1">
    <citation type="journal article" date="2019" name="Int. J. Syst. Evol. Microbiol.">
        <title>The Global Catalogue of Microorganisms (GCM) 10K type strain sequencing project: providing services to taxonomists for standard genome sequencing and annotation.</title>
        <authorList>
            <consortium name="The Broad Institute Genomics Platform"/>
            <consortium name="The Broad Institute Genome Sequencing Center for Infectious Disease"/>
            <person name="Wu L."/>
            <person name="Ma J."/>
        </authorList>
    </citation>
    <scope>NUCLEOTIDE SEQUENCE [LARGE SCALE GENOMIC DNA]</scope>
    <source>
        <strain evidence="11 12">CGMCC 1.12689</strain>
    </source>
</reference>
<dbReference type="PIRSF" id="PIRSF000876">
    <property type="entry name" value="RR_chemtxs_CheB"/>
    <property type="match status" value="1"/>
</dbReference>
<evidence type="ECO:0000256" key="5">
    <source>
        <dbReference type="HAMAP-Rule" id="MF_00099"/>
    </source>
</evidence>
<dbReference type="SMART" id="SM00448">
    <property type="entry name" value="REC"/>
    <property type="match status" value="1"/>
</dbReference>
<feature type="modified residue" description="4-aspartylphosphate" evidence="5 7">
    <location>
        <position position="66"/>
    </location>
</feature>
<dbReference type="Pfam" id="PF01339">
    <property type="entry name" value="CheB_methylest"/>
    <property type="match status" value="1"/>
</dbReference>
<protein>
    <recommendedName>
        <fullName evidence="5">Protein-glutamate methylesterase/protein-glutamine glutaminase</fullName>
        <ecNumber evidence="5">3.1.1.61</ecNumber>
        <ecNumber evidence="5">3.5.1.44</ecNumber>
    </recommendedName>
</protein>
<dbReference type="GO" id="GO:0032259">
    <property type="term" value="P:methylation"/>
    <property type="evidence" value="ECO:0007669"/>
    <property type="project" value="UniProtKB-KW"/>
</dbReference>
<dbReference type="CDD" id="cd16432">
    <property type="entry name" value="CheB_Rec"/>
    <property type="match status" value="1"/>
</dbReference>
<comment type="catalytic activity">
    <reaction evidence="4 5">
        <text>[protein]-L-glutamate 5-O-methyl ester + H2O = L-glutamyl-[protein] + methanol + H(+)</text>
        <dbReference type="Rhea" id="RHEA:23236"/>
        <dbReference type="Rhea" id="RHEA-COMP:10208"/>
        <dbReference type="Rhea" id="RHEA-COMP:10311"/>
        <dbReference type="ChEBI" id="CHEBI:15377"/>
        <dbReference type="ChEBI" id="CHEBI:15378"/>
        <dbReference type="ChEBI" id="CHEBI:17790"/>
        <dbReference type="ChEBI" id="CHEBI:29973"/>
        <dbReference type="ChEBI" id="CHEBI:82795"/>
        <dbReference type="EC" id="3.1.1.61"/>
    </reaction>
</comment>
<dbReference type="Proteomes" id="UP001597185">
    <property type="component" value="Unassembled WGS sequence"/>
</dbReference>
<dbReference type="Gene3D" id="3.40.50.2300">
    <property type="match status" value="1"/>
</dbReference>
<dbReference type="EC" id="3.1.1.61" evidence="5"/>
<evidence type="ECO:0000256" key="1">
    <source>
        <dbReference type="ARBA" id="ARBA00022490"/>
    </source>
</evidence>
<comment type="similarity">
    <text evidence="5">Belongs to the CheB family.</text>
</comment>
<feature type="active site" evidence="5 6">
    <location>
        <position position="325"/>
    </location>
</feature>
<keyword evidence="12" id="KW-1185">Reference proteome</keyword>
<dbReference type="GO" id="GO:0008168">
    <property type="term" value="F:methyltransferase activity"/>
    <property type="evidence" value="ECO:0007669"/>
    <property type="project" value="UniProtKB-KW"/>
</dbReference>
<dbReference type="CDD" id="cd17541">
    <property type="entry name" value="REC_CheB-like"/>
    <property type="match status" value="1"/>
</dbReference>
<gene>
    <name evidence="5 11" type="primary">cheB</name>
    <name evidence="11" type="ORF">ACFR9T_04275</name>
</gene>
<keyword evidence="2 5" id="KW-0145">Chemotaxis</keyword>
<accession>A0ABD6BYW5</accession>
<feature type="domain" description="Response regulatory" evidence="9">
    <location>
        <begin position="16"/>
        <end position="132"/>
    </location>
</feature>
<dbReference type="GO" id="GO:0008984">
    <property type="term" value="F:protein-glutamate methylesterase activity"/>
    <property type="evidence" value="ECO:0007669"/>
    <property type="project" value="UniProtKB-UniRule"/>
</dbReference>
<dbReference type="PROSITE" id="PS50122">
    <property type="entry name" value="CHEB"/>
    <property type="match status" value="1"/>
</dbReference>
<dbReference type="RefSeq" id="WP_256418222.1">
    <property type="nucleotide sequence ID" value="NZ_JANHDL010000005.1"/>
</dbReference>
<dbReference type="PANTHER" id="PTHR42872">
    <property type="entry name" value="PROTEIN-GLUTAMATE METHYLESTERASE/PROTEIN-GLUTAMINE GLUTAMINASE"/>
    <property type="match status" value="1"/>
</dbReference>
<dbReference type="GO" id="GO:0005737">
    <property type="term" value="C:cytoplasm"/>
    <property type="evidence" value="ECO:0007669"/>
    <property type="project" value="UniProtKB-SubCell"/>
</dbReference>
<dbReference type="PANTHER" id="PTHR42872:SF6">
    <property type="entry name" value="PROTEIN-GLUTAMATE METHYLESTERASE_PROTEIN-GLUTAMINE GLUTAMINASE"/>
    <property type="match status" value="1"/>
</dbReference>
<feature type="active site" evidence="5 6">
    <location>
        <position position="229"/>
    </location>
</feature>
<feature type="active site" evidence="5 6">
    <location>
        <position position="203"/>
    </location>
</feature>
<comment type="domain">
    <text evidence="5">Contains a C-terminal catalytic domain, and an N-terminal region which modulates catalytic activity.</text>
</comment>
<sequence length="381" mass="38905">MSRTTDRRGSHDGSPRVVVVDDSPFMRGLIADLLTDAGVAVVGEAGDGAEALSVVAETGPDVVTMDVEMPGMGGLEAVERLMDETPTPVLMLSAHTDEGAEVTFEALERGAVDFFSKPGGEVSTGVSRESDRLVEAVRSVADADLAAATWDRRERSGGATASTASTASAAGSASRSGGGSASAAGPGAEDDLDDPLTVVIGASTGGPNAVERVMSALPVADCRVVIAQHMPEAFTPRFADRLDAASAYDVREATDGARIGSGEALVARGGSHTRIDSYRAGRLRVKLDEDDSQSVSPAADVTMRSAAEVVDDPLVGVVLTGMGSDAAEGIRAMSEVGARTIAQSEDTCVIYGMPKRAVESGGVDEIHDLDDVADAIVGGEA</sequence>
<evidence type="ECO:0000259" key="10">
    <source>
        <dbReference type="PROSITE" id="PS50122"/>
    </source>
</evidence>
<evidence type="ECO:0000256" key="4">
    <source>
        <dbReference type="ARBA" id="ARBA00048267"/>
    </source>
</evidence>
<dbReference type="AlphaFoldDB" id="A0ABD6BYW5"/>
<evidence type="ECO:0000313" key="11">
    <source>
        <dbReference type="EMBL" id="MFD1569807.1"/>
    </source>
</evidence>
<keyword evidence="5 7" id="KW-0597">Phosphoprotein</keyword>
<dbReference type="GO" id="GO:0050568">
    <property type="term" value="F:protein-glutamine glutaminase activity"/>
    <property type="evidence" value="ECO:0007669"/>
    <property type="project" value="UniProtKB-UniRule"/>
</dbReference>
<dbReference type="InterPro" id="IPR008248">
    <property type="entry name" value="CheB-like"/>
</dbReference>
<feature type="region of interest" description="Disordered" evidence="8">
    <location>
        <begin position="152"/>
        <end position="200"/>
    </location>
</feature>
<evidence type="ECO:0000256" key="7">
    <source>
        <dbReference type="PROSITE-ProRule" id="PRU00169"/>
    </source>
</evidence>
<comment type="catalytic activity">
    <reaction evidence="5">
        <text>L-glutaminyl-[protein] + H2O = L-glutamyl-[protein] + NH4(+)</text>
        <dbReference type="Rhea" id="RHEA:16441"/>
        <dbReference type="Rhea" id="RHEA-COMP:10207"/>
        <dbReference type="Rhea" id="RHEA-COMP:10208"/>
        <dbReference type="ChEBI" id="CHEBI:15377"/>
        <dbReference type="ChEBI" id="CHEBI:28938"/>
        <dbReference type="ChEBI" id="CHEBI:29973"/>
        <dbReference type="ChEBI" id="CHEBI:30011"/>
        <dbReference type="EC" id="3.5.1.44"/>
    </reaction>
</comment>
<dbReference type="HAMAP" id="MF_00099">
    <property type="entry name" value="CheB_chemtxs"/>
    <property type="match status" value="1"/>
</dbReference>
<feature type="compositionally biased region" description="Low complexity" evidence="8">
    <location>
        <begin position="157"/>
        <end position="187"/>
    </location>
</feature>
<feature type="domain" description="CheB-type methylesterase" evidence="10">
    <location>
        <begin position="191"/>
        <end position="377"/>
    </location>
</feature>
<dbReference type="InterPro" id="IPR011006">
    <property type="entry name" value="CheY-like_superfamily"/>
</dbReference>
<keyword evidence="1 5" id="KW-0963">Cytoplasm</keyword>
<dbReference type="Pfam" id="PF00072">
    <property type="entry name" value="Response_reg"/>
    <property type="match status" value="1"/>
</dbReference>
<dbReference type="PROSITE" id="PS50110">
    <property type="entry name" value="RESPONSE_REGULATORY"/>
    <property type="match status" value="1"/>
</dbReference>
<proteinExistence type="inferred from homology"/>
<evidence type="ECO:0000313" key="12">
    <source>
        <dbReference type="Proteomes" id="UP001597185"/>
    </source>
</evidence>
<name>A0ABD6BYW5_9EURY</name>
<keyword evidence="3 5" id="KW-0378">Hydrolase</keyword>
<comment type="PTM">
    <text evidence="5">Phosphorylated by CheA. Phosphorylation of the N-terminal regulatory domain activates the methylesterase activity.</text>
</comment>
<dbReference type="SUPFAM" id="SSF52738">
    <property type="entry name" value="Methylesterase CheB, C-terminal domain"/>
    <property type="match status" value="1"/>
</dbReference>
<dbReference type="EC" id="3.5.1.44" evidence="5"/>
<comment type="caution">
    <text evidence="11">The sequence shown here is derived from an EMBL/GenBank/DDBJ whole genome shotgun (WGS) entry which is preliminary data.</text>
</comment>
<evidence type="ECO:0000259" key="9">
    <source>
        <dbReference type="PROSITE" id="PS50110"/>
    </source>
</evidence>
<evidence type="ECO:0000256" key="3">
    <source>
        <dbReference type="ARBA" id="ARBA00022801"/>
    </source>
</evidence>
<organism evidence="11 12">
    <name type="scientific">Halorubrum laminariae</name>
    <dbReference type="NCBI Taxonomy" id="1433523"/>
    <lineage>
        <taxon>Archaea</taxon>
        <taxon>Methanobacteriati</taxon>
        <taxon>Methanobacteriota</taxon>
        <taxon>Stenosarchaea group</taxon>
        <taxon>Halobacteria</taxon>
        <taxon>Halobacteriales</taxon>
        <taxon>Haloferacaceae</taxon>
        <taxon>Halorubrum</taxon>
    </lineage>
</organism>
<dbReference type="InterPro" id="IPR035909">
    <property type="entry name" value="CheB_C"/>
</dbReference>
<dbReference type="GO" id="GO:0000160">
    <property type="term" value="P:phosphorelay signal transduction system"/>
    <property type="evidence" value="ECO:0007669"/>
    <property type="project" value="UniProtKB-UniRule"/>
</dbReference>
<dbReference type="NCBIfam" id="NF001965">
    <property type="entry name" value="PRK00742.1"/>
    <property type="match status" value="1"/>
</dbReference>
<dbReference type="EMBL" id="JBHUDB010000001">
    <property type="protein sequence ID" value="MFD1569807.1"/>
    <property type="molecule type" value="Genomic_DNA"/>
</dbReference>
<dbReference type="SUPFAM" id="SSF52172">
    <property type="entry name" value="CheY-like"/>
    <property type="match status" value="1"/>
</dbReference>
<keyword evidence="11" id="KW-0489">Methyltransferase</keyword>
<evidence type="ECO:0000256" key="8">
    <source>
        <dbReference type="SAM" id="MobiDB-lite"/>
    </source>
</evidence>
<dbReference type="InterPro" id="IPR001789">
    <property type="entry name" value="Sig_transdc_resp-reg_receiver"/>
</dbReference>
<keyword evidence="11" id="KW-0808">Transferase</keyword>
<evidence type="ECO:0000256" key="2">
    <source>
        <dbReference type="ARBA" id="ARBA00022500"/>
    </source>
</evidence>
<dbReference type="InterPro" id="IPR000673">
    <property type="entry name" value="Sig_transdc_resp-reg_Me-estase"/>
</dbReference>
<comment type="subcellular location">
    <subcellularLocation>
        <location evidence="5">Cytoplasm</location>
    </subcellularLocation>
</comment>